<dbReference type="Proteomes" id="UP000322873">
    <property type="component" value="Unassembled WGS sequence"/>
</dbReference>
<feature type="region of interest" description="Disordered" evidence="1">
    <location>
        <begin position="126"/>
        <end position="151"/>
    </location>
</feature>
<evidence type="ECO:0000313" key="2">
    <source>
        <dbReference type="EMBL" id="KAA8564656.1"/>
    </source>
</evidence>
<dbReference type="AlphaFoldDB" id="A0A5M9JAH5"/>
<evidence type="ECO:0008006" key="4">
    <source>
        <dbReference type="Google" id="ProtNLM"/>
    </source>
</evidence>
<feature type="compositionally biased region" description="Basic and acidic residues" evidence="1">
    <location>
        <begin position="297"/>
        <end position="311"/>
    </location>
</feature>
<feature type="region of interest" description="Disordered" evidence="1">
    <location>
        <begin position="270"/>
        <end position="435"/>
    </location>
</feature>
<dbReference type="VEuPathDB" id="FungiDB:MFRU_013g01960"/>
<reference evidence="2 3" key="1">
    <citation type="submission" date="2019-06" db="EMBL/GenBank/DDBJ databases">
        <title>Genome Sequence of the Brown Rot Fungal Pathogen Monilinia fructicola.</title>
        <authorList>
            <person name="De Miccolis Angelini R.M."/>
            <person name="Landi L."/>
            <person name="Abate D."/>
            <person name="Pollastro S."/>
            <person name="Romanazzi G."/>
            <person name="Faretra F."/>
        </authorList>
    </citation>
    <scope>NUCLEOTIDE SEQUENCE [LARGE SCALE GENOMIC DNA]</scope>
    <source>
        <strain evidence="2 3">Mfrc123</strain>
    </source>
</reference>
<feature type="region of interest" description="Disordered" evidence="1">
    <location>
        <begin position="684"/>
        <end position="753"/>
    </location>
</feature>
<protein>
    <recommendedName>
        <fullName evidence="4">Yippee domain-containing protein</fullName>
    </recommendedName>
</protein>
<feature type="compositionally biased region" description="Polar residues" evidence="1">
    <location>
        <begin position="358"/>
        <end position="379"/>
    </location>
</feature>
<gene>
    <name evidence="2" type="ORF">EYC84_011564</name>
</gene>
<name>A0A5M9JAH5_MONFR</name>
<feature type="compositionally biased region" description="Low complexity" evidence="1">
    <location>
        <begin position="452"/>
        <end position="474"/>
    </location>
</feature>
<feature type="compositionally biased region" description="Polar residues" evidence="1">
    <location>
        <begin position="415"/>
        <end position="426"/>
    </location>
</feature>
<feature type="compositionally biased region" description="Basic residues" evidence="1">
    <location>
        <begin position="639"/>
        <end position="652"/>
    </location>
</feature>
<comment type="caution">
    <text evidence="2">The sequence shown here is derived from an EMBL/GenBank/DDBJ whole genome shotgun (WGS) entry which is preliminary data.</text>
</comment>
<accession>A0A5M9JAH5</accession>
<organism evidence="2 3">
    <name type="scientific">Monilinia fructicola</name>
    <name type="common">Brown rot fungus</name>
    <name type="synonym">Ciboria fructicola</name>
    <dbReference type="NCBI Taxonomy" id="38448"/>
    <lineage>
        <taxon>Eukaryota</taxon>
        <taxon>Fungi</taxon>
        <taxon>Dikarya</taxon>
        <taxon>Ascomycota</taxon>
        <taxon>Pezizomycotina</taxon>
        <taxon>Leotiomycetes</taxon>
        <taxon>Helotiales</taxon>
        <taxon>Sclerotiniaceae</taxon>
        <taxon>Monilinia</taxon>
    </lineage>
</organism>
<evidence type="ECO:0000313" key="3">
    <source>
        <dbReference type="Proteomes" id="UP000322873"/>
    </source>
</evidence>
<feature type="compositionally biased region" description="Basic and acidic residues" evidence="1">
    <location>
        <begin position="701"/>
        <end position="741"/>
    </location>
</feature>
<dbReference type="EMBL" id="VICG01000015">
    <property type="protein sequence ID" value="KAA8564656.1"/>
    <property type="molecule type" value="Genomic_DNA"/>
</dbReference>
<keyword evidence="3" id="KW-1185">Reference proteome</keyword>
<feature type="compositionally biased region" description="Low complexity" evidence="1">
    <location>
        <begin position="130"/>
        <end position="141"/>
    </location>
</feature>
<sequence length="768" mass="86767">MSPEHEVIICYCIKCGLELGSFDNSWEGLGKTYYIPKVTRGIKGFKGVGTIKLANGLAQVGTVIENSALQDLSCAECREILGLRCDSAPENHLLKRDQLLLCAKKLRMESQQTGRKAVLGVTKTHDLKKSSNSSGSPFTSSILSHTTRPRDVSHQDIEKSFTPAVSLPPMLGEAALTSTIREQRKDIDRIDAAVGRLQKDIQDVKFFMEDVRREMREIRSTRPVAESMIDNLRTDVLHLGDKANEVDDMRSQLESLRTRIKDIEEAFRNAKVSKSRAENTPTASAEHQNVQMLRRPVAREKGHTRDLKIAESYRASRRKRRYSEAESNQMEDKVSNITNLKQHKRRRQPEFQQDESSKSCSSTPIGLSNEEASTPSQYRIESPILGRYNNNYDNDHTQQYDDQDMEHDNEVQIPESPSQQIATEMNTPKERQNNEKYQCLRDISRNTTNQIPESSQGTSPSPSQPSKIPPKISDGIIIDSSSEMLPGPGRALRRRTIPIPSSDSAAKPLVAEVPGTSGNDTTIELTGCEDGVTSELQRDGKSRIAQLGGQGKDENSTLAQEAEEAFMSHFINPTKRTRRSTRSSHHRSIVDFSSEDNVGGNLEVAGTSTLVEVQVQVKDIHSALAEDDIENTSQDLRPTKRTRRNTRSSRRRPSVDLDSAITSRTTATADFITIDDEFIKKHAERHRRSIGVSKETTSDDGGDHADIYTERRKGQQSERDYEREEENERGRAKDRAREQEKRRRSTRRKELERREELVKKALRLARDY</sequence>
<evidence type="ECO:0000256" key="1">
    <source>
        <dbReference type="SAM" id="MobiDB-lite"/>
    </source>
</evidence>
<proteinExistence type="predicted"/>
<feature type="compositionally biased region" description="Polar residues" evidence="1">
    <location>
        <begin position="278"/>
        <end position="291"/>
    </location>
</feature>
<feature type="region of interest" description="Disordered" evidence="1">
    <location>
        <begin position="448"/>
        <end position="474"/>
    </location>
</feature>
<feature type="region of interest" description="Disordered" evidence="1">
    <location>
        <begin position="629"/>
        <end position="661"/>
    </location>
</feature>